<protein>
    <submittedName>
        <fullName evidence="3">SDR family oxidoreductase</fullName>
    </submittedName>
</protein>
<proteinExistence type="inferred from homology"/>
<keyword evidence="4" id="KW-1185">Reference proteome</keyword>
<dbReference type="SUPFAM" id="SSF51735">
    <property type="entry name" value="NAD(P)-binding Rossmann-fold domains"/>
    <property type="match status" value="1"/>
</dbReference>
<evidence type="ECO:0000313" key="4">
    <source>
        <dbReference type="Proteomes" id="UP000665025"/>
    </source>
</evidence>
<sequence length="253" mass="27699">MQFKNKKIVITGASPDFGLTLSILFAELGAELYLSARTLEKAKATAAQVVEVVPDARVSAFQVDVTRPNEIAQFAEGVAALTDKVDILVNNASLWLSGSLLEVSEDHIVETINSTATGSILMTRKFLPLLQRSDTPDILFINSTASLENNPHSLANEAFSAAKAAQSTFADRLRYRLAGQGVRVISIYPPNFDNPSPLDEAKWFETRSHTEHMHLSARNVFECIQFALSQDRICSIDKIVLSNNNLLANGSHV</sequence>
<dbReference type="PRINTS" id="PR00081">
    <property type="entry name" value="GDHRDH"/>
</dbReference>
<reference evidence="3 4" key="1">
    <citation type="submission" date="2021-03" db="EMBL/GenBank/DDBJ databases">
        <title>Complete Genome of Pseudoalteromonas viridis Strain BBR56, a new biocontrol bacterial candidate.</title>
        <authorList>
            <person name="Handayani D.P."/>
            <person name="Isnansetyo A."/>
            <person name="Istiqomah I."/>
            <person name="Jumina J."/>
        </authorList>
    </citation>
    <scope>NUCLEOTIDE SEQUENCE [LARGE SCALE GENOMIC DNA]</scope>
    <source>
        <strain evidence="3 4">BBR56</strain>
    </source>
</reference>
<accession>A0ABX7V593</accession>
<organism evidence="3 4">
    <name type="scientific">Pseudoalteromonas viridis</name>
    <dbReference type="NCBI Taxonomy" id="339617"/>
    <lineage>
        <taxon>Bacteria</taxon>
        <taxon>Pseudomonadati</taxon>
        <taxon>Pseudomonadota</taxon>
        <taxon>Gammaproteobacteria</taxon>
        <taxon>Alteromonadales</taxon>
        <taxon>Pseudoalteromonadaceae</taxon>
        <taxon>Pseudoalteromonas</taxon>
    </lineage>
</organism>
<gene>
    <name evidence="3" type="ORF">J5X90_15845</name>
</gene>
<dbReference type="EMBL" id="CP072425">
    <property type="protein sequence ID" value="QTL34981.1"/>
    <property type="molecule type" value="Genomic_DNA"/>
</dbReference>
<evidence type="ECO:0000256" key="2">
    <source>
        <dbReference type="ARBA" id="ARBA00023002"/>
    </source>
</evidence>
<name>A0ABX7V593_9GAMM</name>
<dbReference type="InterPro" id="IPR036291">
    <property type="entry name" value="NAD(P)-bd_dom_sf"/>
</dbReference>
<dbReference type="CDD" id="cd05233">
    <property type="entry name" value="SDR_c"/>
    <property type="match status" value="1"/>
</dbReference>
<evidence type="ECO:0000313" key="3">
    <source>
        <dbReference type="EMBL" id="QTL34981.1"/>
    </source>
</evidence>
<dbReference type="PANTHER" id="PTHR43669:SF3">
    <property type="entry name" value="ALCOHOL DEHYDROGENASE, PUTATIVE (AFU_ORTHOLOGUE AFUA_3G03445)-RELATED"/>
    <property type="match status" value="1"/>
</dbReference>
<keyword evidence="2" id="KW-0560">Oxidoreductase</keyword>
<dbReference type="Pfam" id="PF00106">
    <property type="entry name" value="adh_short"/>
    <property type="match status" value="1"/>
</dbReference>
<dbReference type="Gene3D" id="3.40.50.720">
    <property type="entry name" value="NAD(P)-binding Rossmann-like Domain"/>
    <property type="match status" value="1"/>
</dbReference>
<dbReference type="InterPro" id="IPR002347">
    <property type="entry name" value="SDR_fam"/>
</dbReference>
<comment type="similarity">
    <text evidence="1">Belongs to the short-chain dehydrogenases/reductases (SDR) family.</text>
</comment>
<evidence type="ECO:0000256" key="1">
    <source>
        <dbReference type="ARBA" id="ARBA00006484"/>
    </source>
</evidence>
<dbReference type="Proteomes" id="UP000665025">
    <property type="component" value="Chromosome 1"/>
</dbReference>
<dbReference type="RefSeq" id="WP_209052016.1">
    <property type="nucleotide sequence ID" value="NZ_CP072425.1"/>
</dbReference>
<dbReference type="PANTHER" id="PTHR43669">
    <property type="entry name" value="5-KETO-D-GLUCONATE 5-REDUCTASE"/>
    <property type="match status" value="1"/>
</dbReference>